<accession>A1B6S9</accession>
<dbReference type="KEGG" id="pde:Pden_3142"/>
<sequence>MDLSLAECSNPARSVQKQTEAERRQDAERSNVAPPVCAFAPDKAKHSCIAFVRCLNQWSQTWLFSTWPDKNSRNRSKTD</sequence>
<dbReference type="HOGENOM" id="CLU_2602840_0_0_5"/>
<gene>
    <name evidence="2" type="ordered locus">Pden_3142</name>
</gene>
<keyword evidence="3" id="KW-1185">Reference proteome</keyword>
<reference evidence="3" key="1">
    <citation type="submission" date="2006-12" db="EMBL/GenBank/DDBJ databases">
        <title>Complete sequence of chromosome 2 of Paracoccus denitrificans PD1222.</title>
        <authorList>
            <person name="Copeland A."/>
            <person name="Lucas S."/>
            <person name="Lapidus A."/>
            <person name="Barry K."/>
            <person name="Detter J.C."/>
            <person name="Glavina del Rio T."/>
            <person name="Hammon N."/>
            <person name="Israni S."/>
            <person name="Dalin E."/>
            <person name="Tice H."/>
            <person name="Pitluck S."/>
            <person name="Munk A.C."/>
            <person name="Brettin T."/>
            <person name="Bruce D."/>
            <person name="Han C."/>
            <person name="Tapia R."/>
            <person name="Gilna P."/>
            <person name="Schmutz J."/>
            <person name="Larimer F."/>
            <person name="Land M."/>
            <person name="Hauser L."/>
            <person name="Kyrpides N."/>
            <person name="Lykidis A."/>
            <person name="Spiro S."/>
            <person name="Richardson D.J."/>
            <person name="Moir J.W.B."/>
            <person name="Ferguson S.J."/>
            <person name="van Spanning R.J.M."/>
            <person name="Richardson P."/>
        </authorList>
    </citation>
    <scope>NUCLEOTIDE SEQUENCE [LARGE SCALE GENOMIC DNA]</scope>
    <source>
        <strain evidence="3">Pd 1222</strain>
    </source>
</reference>
<dbReference type="AlphaFoldDB" id="A1B6S9"/>
<dbReference type="EnsemblBacteria" id="ABL71223">
    <property type="protein sequence ID" value="ABL71223"/>
    <property type="gene ID" value="Pden_3142"/>
</dbReference>
<evidence type="ECO:0000313" key="2">
    <source>
        <dbReference type="EMBL" id="ABL71223.1"/>
    </source>
</evidence>
<protein>
    <submittedName>
        <fullName evidence="2">Uncharacterized protein</fullName>
    </submittedName>
</protein>
<organism evidence="2 3">
    <name type="scientific">Paracoccus denitrificans (strain Pd 1222)</name>
    <dbReference type="NCBI Taxonomy" id="318586"/>
    <lineage>
        <taxon>Bacteria</taxon>
        <taxon>Pseudomonadati</taxon>
        <taxon>Pseudomonadota</taxon>
        <taxon>Alphaproteobacteria</taxon>
        <taxon>Rhodobacterales</taxon>
        <taxon>Paracoccaceae</taxon>
        <taxon>Paracoccus</taxon>
    </lineage>
</organism>
<dbReference type="EMBL" id="CP000490">
    <property type="protein sequence ID" value="ABL71223.1"/>
    <property type="molecule type" value="Genomic_DNA"/>
</dbReference>
<name>A1B6S9_PARDP</name>
<evidence type="ECO:0000256" key="1">
    <source>
        <dbReference type="SAM" id="MobiDB-lite"/>
    </source>
</evidence>
<proteinExistence type="predicted"/>
<dbReference type="STRING" id="318586.Pden_3142"/>
<dbReference type="Proteomes" id="UP000000361">
    <property type="component" value="Chromosome 2"/>
</dbReference>
<feature type="compositionally biased region" description="Basic and acidic residues" evidence="1">
    <location>
        <begin position="19"/>
        <end position="29"/>
    </location>
</feature>
<evidence type="ECO:0000313" key="3">
    <source>
        <dbReference type="Proteomes" id="UP000000361"/>
    </source>
</evidence>
<feature type="region of interest" description="Disordered" evidence="1">
    <location>
        <begin position="1"/>
        <end position="33"/>
    </location>
</feature>